<keyword evidence="4 7" id="KW-0812">Transmembrane</keyword>
<evidence type="ECO:0000256" key="1">
    <source>
        <dbReference type="ARBA" id="ARBA00004141"/>
    </source>
</evidence>
<proteinExistence type="inferred from homology"/>
<feature type="transmembrane region" description="Helical" evidence="7">
    <location>
        <begin position="101"/>
        <end position="120"/>
    </location>
</feature>
<evidence type="ECO:0000313" key="11">
    <source>
        <dbReference type="Proteomes" id="UP001597191"/>
    </source>
</evidence>
<name>A0ABW4BQL1_9LACO</name>
<evidence type="ECO:0000259" key="9">
    <source>
        <dbReference type="Pfam" id="PF16916"/>
    </source>
</evidence>
<keyword evidence="11" id="KW-1185">Reference proteome</keyword>
<reference evidence="11" key="1">
    <citation type="journal article" date="2019" name="Int. J. Syst. Evol. Microbiol.">
        <title>The Global Catalogue of Microorganisms (GCM) 10K type strain sequencing project: providing services to taxonomists for standard genome sequencing and annotation.</title>
        <authorList>
            <consortium name="The Broad Institute Genomics Platform"/>
            <consortium name="The Broad Institute Genome Sequencing Center for Infectious Disease"/>
            <person name="Wu L."/>
            <person name="Ma J."/>
        </authorList>
    </citation>
    <scope>NUCLEOTIDE SEQUENCE [LARGE SCALE GENOMIC DNA]</scope>
    <source>
        <strain evidence="11">CCM 8937</strain>
    </source>
</reference>
<dbReference type="SUPFAM" id="SSF161111">
    <property type="entry name" value="Cation efflux protein transmembrane domain-like"/>
    <property type="match status" value="1"/>
</dbReference>
<dbReference type="EMBL" id="JBHTOH010000077">
    <property type="protein sequence ID" value="MFD1411483.1"/>
    <property type="molecule type" value="Genomic_DNA"/>
</dbReference>
<keyword evidence="5 7" id="KW-1133">Transmembrane helix</keyword>
<dbReference type="InterPro" id="IPR058533">
    <property type="entry name" value="Cation_efflux_TM"/>
</dbReference>
<evidence type="ECO:0000256" key="4">
    <source>
        <dbReference type="ARBA" id="ARBA00022692"/>
    </source>
</evidence>
<feature type="domain" description="Cation efflux protein cytoplasmic" evidence="9">
    <location>
        <begin position="232"/>
        <end position="303"/>
    </location>
</feature>
<evidence type="ECO:0000256" key="7">
    <source>
        <dbReference type="SAM" id="Phobius"/>
    </source>
</evidence>
<dbReference type="Gene3D" id="1.20.1510.10">
    <property type="entry name" value="Cation efflux protein transmembrane domain"/>
    <property type="match status" value="1"/>
</dbReference>
<accession>A0ABW4BQL1</accession>
<comment type="subcellular location">
    <subcellularLocation>
        <location evidence="1">Membrane</location>
        <topology evidence="1">Multi-pass membrane protein</topology>
    </subcellularLocation>
</comment>
<evidence type="ECO:0000313" key="10">
    <source>
        <dbReference type="EMBL" id="MFD1411483.1"/>
    </source>
</evidence>
<evidence type="ECO:0000256" key="2">
    <source>
        <dbReference type="ARBA" id="ARBA00008114"/>
    </source>
</evidence>
<dbReference type="PANTHER" id="PTHR43840">
    <property type="entry name" value="MITOCHONDRIAL METAL TRANSPORTER 1-RELATED"/>
    <property type="match status" value="1"/>
</dbReference>
<feature type="transmembrane region" description="Helical" evidence="7">
    <location>
        <begin position="197"/>
        <end position="219"/>
    </location>
</feature>
<feature type="transmembrane region" description="Helical" evidence="7">
    <location>
        <begin position="132"/>
        <end position="152"/>
    </location>
</feature>
<dbReference type="SUPFAM" id="SSF160240">
    <property type="entry name" value="Cation efflux protein cytoplasmic domain-like"/>
    <property type="match status" value="1"/>
</dbReference>
<dbReference type="RefSeq" id="WP_125651144.1">
    <property type="nucleotide sequence ID" value="NZ_JBHTOH010000077.1"/>
</dbReference>
<evidence type="ECO:0000256" key="5">
    <source>
        <dbReference type="ARBA" id="ARBA00022989"/>
    </source>
</evidence>
<dbReference type="Gene3D" id="3.30.70.1350">
    <property type="entry name" value="Cation efflux protein, cytoplasmic domain"/>
    <property type="match status" value="1"/>
</dbReference>
<keyword evidence="6 7" id="KW-0472">Membrane</keyword>
<dbReference type="Proteomes" id="UP001597191">
    <property type="component" value="Unassembled WGS sequence"/>
</dbReference>
<dbReference type="NCBIfam" id="TIGR01297">
    <property type="entry name" value="CDF"/>
    <property type="match status" value="1"/>
</dbReference>
<keyword evidence="3" id="KW-0813">Transport</keyword>
<comment type="caution">
    <text evidence="10">The sequence shown here is derived from an EMBL/GenBank/DDBJ whole genome shotgun (WGS) entry which is preliminary data.</text>
</comment>
<feature type="domain" description="Cation efflux protein transmembrane" evidence="8">
    <location>
        <begin position="33"/>
        <end position="223"/>
    </location>
</feature>
<dbReference type="Pfam" id="PF01545">
    <property type="entry name" value="Cation_efflux"/>
    <property type="match status" value="1"/>
</dbReference>
<dbReference type="InterPro" id="IPR050291">
    <property type="entry name" value="CDF_Transporter"/>
</dbReference>
<dbReference type="InterPro" id="IPR036837">
    <property type="entry name" value="Cation_efflux_CTD_sf"/>
</dbReference>
<evidence type="ECO:0000256" key="6">
    <source>
        <dbReference type="ARBA" id="ARBA00023136"/>
    </source>
</evidence>
<sequence length="396" mass="44309">MMKFLLQKLAVKTRHQSAITARTSYGITATAIGAGSNLLLFAAKIAIGLLSGSVAIVTDAINNLSDLLSSLVALIGFKIAAKKPDRSHPFGHERSETIAGFIIGIVIMFVGLQFVLTSINKIQTPTLIHYRWPVYLILVLSMALKLWQVTFYRQIGHQIKSDTLMVTAKDSLNDVYTTGAVLISAILQNLTHWPLDGYVGLGVAIYILVSAISMLHTFINDLLGHQPAPALSHRIVDQLSHYQNILGYHDLIVHQYGANTIFATVHIELASSLSLTQAYKIIDKIEHDFWHHLEIHLVCQIDPIDIQHRRTAQVYETVQAVINHYNLGLKTHDFHIERLVNHDHLIQFDLVVPEQVTISDDELLVAINHDLRKILGAVTVEVTFDHNYFSENHTLI</sequence>
<evidence type="ECO:0000259" key="8">
    <source>
        <dbReference type="Pfam" id="PF01545"/>
    </source>
</evidence>
<dbReference type="InterPro" id="IPR002524">
    <property type="entry name" value="Cation_efflux"/>
</dbReference>
<dbReference type="InterPro" id="IPR027470">
    <property type="entry name" value="Cation_efflux_CTD"/>
</dbReference>
<feature type="transmembrane region" description="Helical" evidence="7">
    <location>
        <begin position="173"/>
        <end position="191"/>
    </location>
</feature>
<evidence type="ECO:0000256" key="3">
    <source>
        <dbReference type="ARBA" id="ARBA00022448"/>
    </source>
</evidence>
<organism evidence="10 11">
    <name type="scientific">Lapidilactobacillus gannanensis</name>
    <dbReference type="NCBI Taxonomy" id="2486002"/>
    <lineage>
        <taxon>Bacteria</taxon>
        <taxon>Bacillati</taxon>
        <taxon>Bacillota</taxon>
        <taxon>Bacilli</taxon>
        <taxon>Lactobacillales</taxon>
        <taxon>Lactobacillaceae</taxon>
        <taxon>Lapidilactobacillus</taxon>
    </lineage>
</organism>
<comment type="similarity">
    <text evidence="2">Belongs to the cation diffusion facilitator (CDF) transporter (TC 2.A.4) family.</text>
</comment>
<dbReference type="Pfam" id="PF16916">
    <property type="entry name" value="ZT_dimer"/>
    <property type="match status" value="1"/>
</dbReference>
<gene>
    <name evidence="10" type="ORF">ACFQ4R_07795</name>
</gene>
<dbReference type="PANTHER" id="PTHR43840:SF50">
    <property type="entry name" value="MANGANESE EFFLUX SYSTEM PROTEIN MNES"/>
    <property type="match status" value="1"/>
</dbReference>
<dbReference type="InterPro" id="IPR027469">
    <property type="entry name" value="Cation_efflux_TMD_sf"/>
</dbReference>
<protein>
    <submittedName>
        <fullName evidence="10">Cation diffusion facilitator family transporter</fullName>
    </submittedName>
</protein>